<dbReference type="InterPro" id="IPR029069">
    <property type="entry name" value="HotDog_dom_sf"/>
</dbReference>
<evidence type="ECO:0008006" key="5">
    <source>
        <dbReference type="Google" id="ProtNLM"/>
    </source>
</evidence>
<evidence type="ECO:0000313" key="3">
    <source>
        <dbReference type="EMBL" id="OCL08296.1"/>
    </source>
</evidence>
<dbReference type="InterPro" id="IPR049450">
    <property type="entry name" value="ACOT8-like_C"/>
</dbReference>
<gene>
    <name evidence="3" type="ORF">AOQ84DRAFT_318725</name>
</gene>
<reference evidence="3 4" key="1">
    <citation type="journal article" date="2016" name="Nat. Commun.">
        <title>Ectomycorrhizal ecology is imprinted in the genome of the dominant symbiotic fungus Cenococcum geophilum.</title>
        <authorList>
            <consortium name="DOE Joint Genome Institute"/>
            <person name="Peter M."/>
            <person name="Kohler A."/>
            <person name="Ohm R.A."/>
            <person name="Kuo A."/>
            <person name="Krutzmann J."/>
            <person name="Morin E."/>
            <person name="Arend M."/>
            <person name="Barry K.W."/>
            <person name="Binder M."/>
            <person name="Choi C."/>
            <person name="Clum A."/>
            <person name="Copeland A."/>
            <person name="Grisel N."/>
            <person name="Haridas S."/>
            <person name="Kipfer T."/>
            <person name="LaButti K."/>
            <person name="Lindquist E."/>
            <person name="Lipzen A."/>
            <person name="Maire R."/>
            <person name="Meier B."/>
            <person name="Mihaltcheva S."/>
            <person name="Molinier V."/>
            <person name="Murat C."/>
            <person name="Poggeler S."/>
            <person name="Quandt C.A."/>
            <person name="Sperisen C."/>
            <person name="Tritt A."/>
            <person name="Tisserant E."/>
            <person name="Crous P.W."/>
            <person name="Henrissat B."/>
            <person name="Nehls U."/>
            <person name="Egli S."/>
            <person name="Spatafora J.W."/>
            <person name="Grigoriev I.V."/>
            <person name="Martin F.M."/>
        </authorList>
    </citation>
    <scope>NUCLEOTIDE SEQUENCE [LARGE SCALE GENOMIC DNA]</scope>
    <source>
        <strain evidence="3 4">CBS 207.34</strain>
    </source>
</reference>
<keyword evidence="4" id="KW-1185">Reference proteome</keyword>
<dbReference type="Pfam" id="PF13622">
    <property type="entry name" value="4HBT_3"/>
    <property type="match status" value="1"/>
</dbReference>
<accession>A0A8E2F0I4</accession>
<dbReference type="Proteomes" id="UP000250140">
    <property type="component" value="Unassembled WGS sequence"/>
</dbReference>
<dbReference type="EMBL" id="KV749684">
    <property type="protein sequence ID" value="OCL08296.1"/>
    <property type="molecule type" value="Genomic_DNA"/>
</dbReference>
<dbReference type="InterPro" id="IPR052389">
    <property type="entry name" value="Sec_Metab_Biosynth-Assoc"/>
</dbReference>
<evidence type="ECO:0000259" key="1">
    <source>
        <dbReference type="Pfam" id="PF13622"/>
    </source>
</evidence>
<proteinExistence type="predicted"/>
<dbReference type="OrthoDB" id="2532955at2759"/>
<sequence length="310" mass="35324">MSSWDEATAIQIIDSHTYSANFPDDWCIGKVPHGGFVTGCFLRVVAIHFQTTLSQQNQPHTITLHLEFLRRTQEGPAVFVVKDVKLGRQTSVVHVTMSQDGREEVVGYITNSNFHTEEGVSFRTGYSLHPPALPIDFSKLQDGKDEHWAEELHMPFTGFRKASNKVRWFLPRKGQLMRSLADEWLCFANGEKFTNTSLGYVADMFPQIVEGYRDGDDPFDMRPSANTKRMGRNWYPTLLLNLDVKKPLPEEGVEFLFVRVRSKQIKNGRLDLEVIVMDIEGEIVALSNHVNLVLDSTRNLAARRKQDGEE</sequence>
<dbReference type="PANTHER" id="PTHR38110:SF1">
    <property type="entry name" value="THIOESTERASE DOMAIN-CONTAINING PROTEIN"/>
    <property type="match status" value="1"/>
</dbReference>
<feature type="domain" description="Acyl-CoA thioesterase-like N-terminal HotDog" evidence="1">
    <location>
        <begin position="23"/>
        <end position="111"/>
    </location>
</feature>
<dbReference type="Gene3D" id="2.40.160.210">
    <property type="entry name" value="Acyl-CoA thioesterase, double hotdog domain"/>
    <property type="match status" value="1"/>
</dbReference>
<dbReference type="AlphaFoldDB" id="A0A8E2F0I4"/>
<organism evidence="3 4">
    <name type="scientific">Glonium stellatum</name>
    <dbReference type="NCBI Taxonomy" id="574774"/>
    <lineage>
        <taxon>Eukaryota</taxon>
        <taxon>Fungi</taxon>
        <taxon>Dikarya</taxon>
        <taxon>Ascomycota</taxon>
        <taxon>Pezizomycotina</taxon>
        <taxon>Dothideomycetes</taxon>
        <taxon>Pleosporomycetidae</taxon>
        <taxon>Gloniales</taxon>
        <taxon>Gloniaceae</taxon>
        <taxon>Glonium</taxon>
    </lineage>
</organism>
<protein>
    <recommendedName>
        <fullName evidence="5">Thioesterase-like superfamily-domain-containing protein</fullName>
    </recommendedName>
</protein>
<feature type="domain" description="Acyl-CoA thioesterase-like C-terminal" evidence="2">
    <location>
        <begin position="165"/>
        <end position="293"/>
    </location>
</feature>
<evidence type="ECO:0000259" key="2">
    <source>
        <dbReference type="Pfam" id="PF20789"/>
    </source>
</evidence>
<name>A0A8E2F0I4_9PEZI</name>
<dbReference type="PANTHER" id="PTHR38110">
    <property type="entry name" value="CHROMOSOME 23, WHOLE GENOME SHOTGUN SEQUENCE"/>
    <property type="match status" value="1"/>
</dbReference>
<dbReference type="Pfam" id="PF20789">
    <property type="entry name" value="4HBT_3C"/>
    <property type="match status" value="1"/>
</dbReference>
<dbReference type="SUPFAM" id="SSF54637">
    <property type="entry name" value="Thioesterase/thiol ester dehydrase-isomerase"/>
    <property type="match status" value="1"/>
</dbReference>
<evidence type="ECO:0000313" key="4">
    <source>
        <dbReference type="Proteomes" id="UP000250140"/>
    </source>
</evidence>
<dbReference type="InterPro" id="IPR042171">
    <property type="entry name" value="Acyl-CoA_hotdog"/>
</dbReference>
<dbReference type="InterPro" id="IPR049449">
    <property type="entry name" value="TesB_ACOT8-like_N"/>
</dbReference>
<feature type="non-terminal residue" evidence="3">
    <location>
        <position position="310"/>
    </location>
</feature>